<dbReference type="Gene3D" id="2.40.10.350">
    <property type="entry name" value="Rod shape-determining protein MreC, domain 2"/>
    <property type="match status" value="1"/>
</dbReference>
<reference evidence="9" key="1">
    <citation type="journal article" date="2020" name="mSystems">
        <title>Genome- and Community-Level Interaction Insights into Carbon Utilization and Element Cycling Functions of Hydrothermarchaeota in Hydrothermal Sediment.</title>
        <authorList>
            <person name="Zhou Z."/>
            <person name="Liu Y."/>
            <person name="Xu W."/>
            <person name="Pan J."/>
            <person name="Luo Z.H."/>
            <person name="Li M."/>
        </authorList>
    </citation>
    <scope>NUCLEOTIDE SEQUENCE [LARGE SCALE GENOMIC DNA]</scope>
    <source>
        <strain evidence="9">SpSt-289</strain>
    </source>
</reference>
<dbReference type="GO" id="GO:0008360">
    <property type="term" value="P:regulation of cell shape"/>
    <property type="evidence" value="ECO:0007669"/>
    <property type="project" value="UniProtKB-KW"/>
</dbReference>
<accession>A0A7C1JYR1</accession>
<organism evidence="9">
    <name type="scientific">Caldilinea aerophila</name>
    <dbReference type="NCBI Taxonomy" id="133453"/>
    <lineage>
        <taxon>Bacteria</taxon>
        <taxon>Bacillati</taxon>
        <taxon>Chloroflexota</taxon>
        <taxon>Caldilineae</taxon>
        <taxon>Caldilineales</taxon>
        <taxon>Caldilineaceae</taxon>
        <taxon>Caldilinea</taxon>
    </lineage>
</organism>
<evidence type="ECO:0000256" key="2">
    <source>
        <dbReference type="ARBA" id="ARBA00013855"/>
    </source>
</evidence>
<feature type="domain" description="Rod shape-determining protein MreC beta-barrel core" evidence="8">
    <location>
        <begin position="130"/>
        <end position="275"/>
    </location>
</feature>
<dbReference type="InterPro" id="IPR042177">
    <property type="entry name" value="Cell/Rod_1"/>
</dbReference>
<keyword evidence="6" id="KW-0175">Coiled coil</keyword>
<dbReference type="EMBL" id="DSMG01000120">
    <property type="protein sequence ID" value="HDX32250.1"/>
    <property type="molecule type" value="Genomic_DNA"/>
</dbReference>
<feature type="coiled-coil region" evidence="6">
    <location>
        <begin position="72"/>
        <end position="116"/>
    </location>
</feature>
<dbReference type="InterPro" id="IPR007221">
    <property type="entry name" value="MreC"/>
</dbReference>
<dbReference type="Pfam" id="PF04085">
    <property type="entry name" value="MreC"/>
    <property type="match status" value="1"/>
</dbReference>
<evidence type="ECO:0000259" key="8">
    <source>
        <dbReference type="Pfam" id="PF04085"/>
    </source>
</evidence>
<protein>
    <recommendedName>
        <fullName evidence="2 5">Cell shape-determining protein MreC</fullName>
    </recommendedName>
    <alternativeName>
        <fullName evidence="4 5">Cell shape protein MreC</fullName>
    </alternativeName>
</protein>
<evidence type="ECO:0000256" key="1">
    <source>
        <dbReference type="ARBA" id="ARBA00009369"/>
    </source>
</evidence>
<evidence type="ECO:0000256" key="4">
    <source>
        <dbReference type="ARBA" id="ARBA00032089"/>
    </source>
</evidence>
<dbReference type="PIRSF" id="PIRSF038471">
    <property type="entry name" value="MreC"/>
    <property type="match status" value="1"/>
</dbReference>
<feature type="region of interest" description="Disordered" evidence="7">
    <location>
        <begin position="290"/>
        <end position="309"/>
    </location>
</feature>
<sequence length="309" mass="33404">MRSTERRARNFSDLGVRIVLLTLAAILLMTLQISGNLRPAQNLITQLVAPAQLSATGITSSVTRFFAFLGRIRTLEQEYVALEARAKQLEAEIETLREVEKENEQLRALLNFAQTRPRLELRGAQIVARVIGEESTNFSDTILIDLGAVHGIRVGMPVVTDQGLVGRISEVTENNAKVLLLTDPSSSASALLAESRLNGIVRGSTGNKLIMDFIPQGPTFNLGETVLSSGLGGKFPKGLTIGVIESIESQPNAVFQTAIVRSAVDFGSLELVMVITNFEPSEVLPEFLLQPAGEETTPEAQEISPEATP</sequence>
<name>A0A7C1JYR1_9CHLR</name>
<evidence type="ECO:0000256" key="6">
    <source>
        <dbReference type="SAM" id="Coils"/>
    </source>
</evidence>
<proteinExistence type="inferred from homology"/>
<keyword evidence="3 5" id="KW-0133">Cell shape</keyword>
<dbReference type="InterPro" id="IPR042175">
    <property type="entry name" value="Cell/Rod_MreC_2"/>
</dbReference>
<dbReference type="PANTHER" id="PTHR34138:SF1">
    <property type="entry name" value="CELL SHAPE-DETERMINING PROTEIN MREC"/>
    <property type="match status" value="1"/>
</dbReference>
<dbReference type="NCBIfam" id="TIGR00219">
    <property type="entry name" value="mreC"/>
    <property type="match status" value="1"/>
</dbReference>
<evidence type="ECO:0000256" key="7">
    <source>
        <dbReference type="SAM" id="MobiDB-lite"/>
    </source>
</evidence>
<dbReference type="Gene3D" id="2.40.10.340">
    <property type="entry name" value="Rod shape-determining protein MreC, domain 1"/>
    <property type="match status" value="1"/>
</dbReference>
<dbReference type="AlphaFoldDB" id="A0A7C1JYR1"/>
<comment type="similarity">
    <text evidence="1 5">Belongs to the MreC family.</text>
</comment>
<gene>
    <name evidence="9" type="primary">mreC</name>
    <name evidence="9" type="ORF">ENQ20_12310</name>
</gene>
<dbReference type="PANTHER" id="PTHR34138">
    <property type="entry name" value="CELL SHAPE-DETERMINING PROTEIN MREC"/>
    <property type="match status" value="1"/>
</dbReference>
<evidence type="ECO:0000256" key="3">
    <source>
        <dbReference type="ARBA" id="ARBA00022960"/>
    </source>
</evidence>
<evidence type="ECO:0000256" key="5">
    <source>
        <dbReference type="PIRNR" id="PIRNR038471"/>
    </source>
</evidence>
<dbReference type="InterPro" id="IPR055342">
    <property type="entry name" value="MreC_beta-barrel_core"/>
</dbReference>
<comment type="caution">
    <text evidence="9">The sequence shown here is derived from an EMBL/GenBank/DDBJ whole genome shotgun (WGS) entry which is preliminary data.</text>
</comment>
<dbReference type="GO" id="GO:0005886">
    <property type="term" value="C:plasma membrane"/>
    <property type="evidence" value="ECO:0007669"/>
    <property type="project" value="TreeGrafter"/>
</dbReference>
<evidence type="ECO:0000313" key="9">
    <source>
        <dbReference type="EMBL" id="HDX32250.1"/>
    </source>
</evidence>
<comment type="function">
    <text evidence="5">Involved in formation and maintenance of cell shape.</text>
</comment>